<dbReference type="Gramene" id="TVU15904">
    <property type="protein sequence ID" value="TVU15904"/>
    <property type="gene ID" value="EJB05_39447"/>
</dbReference>
<dbReference type="OrthoDB" id="609077at2759"/>
<sequence length="406" mass="45286">MQEPTAPACSDFPEWVLLDTIARIGRCNNATTAGTVTSTGGHIEVSFEVADPPALTRCVVHCPELTPDEETPTVTGADGAFLLIRVIFPRRSGGCSSFDVFVYRAGPGNPSLQLLPLPYPIGLPSSSVGVLSCGDHCLVVVPIRRFDADHLLHYDLRVFSGKTMSWSTKAARLACNLEEFYRSFVLTKVFAVDGGSLAWVDLRYGILLCNSLLEDVPELRVIHLPPLMLTNKDKFPISFVGDLPPLDFVRDVTFRNGSFRFIEMEYPELDCDADDDDTELSFRWTTTTFRIMVGSEEWEQEPLCAVDSADLSPADSCFPCLFPEIWDCKENKILNRVMCSDPTLDMYRDDAVYVIAKTGARDPNGWVFAVNTKNKELDKVLPFSAERVCFNRSHLQCSFSKHLRNA</sequence>
<dbReference type="EMBL" id="RWGY01000031">
    <property type="protein sequence ID" value="TVU15904.1"/>
    <property type="molecule type" value="Genomic_DNA"/>
</dbReference>
<dbReference type="PANTHER" id="PTHR33074:SF127">
    <property type="entry name" value="OS04G0388000 PROTEIN"/>
    <property type="match status" value="1"/>
</dbReference>
<protein>
    <recommendedName>
        <fullName evidence="1">DUF1618 domain-containing protein</fullName>
    </recommendedName>
</protein>
<reference evidence="2 3" key="1">
    <citation type="journal article" date="2019" name="Sci. Rep.">
        <title>A high-quality genome of Eragrostis curvula grass provides insights into Poaceae evolution and supports new strategies to enhance forage quality.</title>
        <authorList>
            <person name="Carballo J."/>
            <person name="Santos B.A.C.M."/>
            <person name="Zappacosta D."/>
            <person name="Garbus I."/>
            <person name="Selva J.P."/>
            <person name="Gallo C.A."/>
            <person name="Diaz A."/>
            <person name="Albertini E."/>
            <person name="Caccamo M."/>
            <person name="Echenique V."/>
        </authorList>
    </citation>
    <scope>NUCLEOTIDE SEQUENCE [LARGE SCALE GENOMIC DNA]</scope>
    <source>
        <strain evidence="3">cv. Victoria</strain>
        <tissue evidence="2">Leaf</tissue>
    </source>
</reference>
<feature type="non-terminal residue" evidence="2">
    <location>
        <position position="1"/>
    </location>
</feature>
<name>A0A5J9TX14_9POAL</name>
<evidence type="ECO:0000313" key="3">
    <source>
        <dbReference type="Proteomes" id="UP000324897"/>
    </source>
</evidence>
<feature type="domain" description="DUF1618" evidence="1">
    <location>
        <begin position="199"/>
        <end position="353"/>
    </location>
</feature>
<keyword evidence="3" id="KW-1185">Reference proteome</keyword>
<dbReference type="PANTHER" id="PTHR33074">
    <property type="entry name" value="EXPRESSED PROTEIN-RELATED"/>
    <property type="match status" value="1"/>
</dbReference>
<accession>A0A5J9TX14</accession>
<comment type="caution">
    <text evidence="2">The sequence shown here is derived from an EMBL/GenBank/DDBJ whole genome shotgun (WGS) entry which is preliminary data.</text>
</comment>
<gene>
    <name evidence="2" type="ORF">EJB05_39447</name>
</gene>
<dbReference type="InterPro" id="IPR011676">
    <property type="entry name" value="DUF1618"/>
</dbReference>
<dbReference type="Proteomes" id="UP000324897">
    <property type="component" value="Unassembled WGS sequence"/>
</dbReference>
<dbReference type="AlphaFoldDB" id="A0A5J9TX14"/>
<proteinExistence type="predicted"/>
<evidence type="ECO:0000259" key="1">
    <source>
        <dbReference type="Pfam" id="PF07762"/>
    </source>
</evidence>
<organism evidence="2 3">
    <name type="scientific">Eragrostis curvula</name>
    <name type="common">weeping love grass</name>
    <dbReference type="NCBI Taxonomy" id="38414"/>
    <lineage>
        <taxon>Eukaryota</taxon>
        <taxon>Viridiplantae</taxon>
        <taxon>Streptophyta</taxon>
        <taxon>Embryophyta</taxon>
        <taxon>Tracheophyta</taxon>
        <taxon>Spermatophyta</taxon>
        <taxon>Magnoliopsida</taxon>
        <taxon>Liliopsida</taxon>
        <taxon>Poales</taxon>
        <taxon>Poaceae</taxon>
        <taxon>PACMAD clade</taxon>
        <taxon>Chloridoideae</taxon>
        <taxon>Eragrostideae</taxon>
        <taxon>Eragrostidinae</taxon>
        <taxon>Eragrostis</taxon>
    </lineage>
</organism>
<evidence type="ECO:0000313" key="2">
    <source>
        <dbReference type="EMBL" id="TVU15904.1"/>
    </source>
</evidence>
<dbReference type="Pfam" id="PF07762">
    <property type="entry name" value="DUF1618"/>
    <property type="match status" value="1"/>
</dbReference>